<evidence type="ECO:0000313" key="3">
    <source>
        <dbReference type="Proteomes" id="UP001152795"/>
    </source>
</evidence>
<feature type="region of interest" description="Disordered" evidence="1">
    <location>
        <begin position="1"/>
        <end position="28"/>
    </location>
</feature>
<evidence type="ECO:0000256" key="1">
    <source>
        <dbReference type="SAM" id="MobiDB-lite"/>
    </source>
</evidence>
<dbReference type="AlphaFoldDB" id="A0A7D9M0L2"/>
<dbReference type="Proteomes" id="UP001152795">
    <property type="component" value="Unassembled WGS sequence"/>
</dbReference>
<keyword evidence="3" id="KW-1185">Reference proteome</keyword>
<dbReference type="EMBL" id="CACRXK020028559">
    <property type="protein sequence ID" value="CAB4041588.1"/>
    <property type="molecule type" value="Genomic_DNA"/>
</dbReference>
<proteinExistence type="predicted"/>
<comment type="caution">
    <text evidence="2">The sequence shown here is derived from an EMBL/GenBank/DDBJ whole genome shotgun (WGS) entry which is preliminary data.</text>
</comment>
<feature type="region of interest" description="Disordered" evidence="1">
    <location>
        <begin position="305"/>
        <end position="329"/>
    </location>
</feature>
<feature type="compositionally biased region" description="Basic residues" evidence="1">
    <location>
        <begin position="9"/>
        <end position="26"/>
    </location>
</feature>
<name>A0A7D9M0L2_PARCT</name>
<feature type="compositionally biased region" description="Basic and acidic residues" evidence="1">
    <location>
        <begin position="175"/>
        <end position="192"/>
    </location>
</feature>
<feature type="region of interest" description="Disordered" evidence="1">
    <location>
        <begin position="175"/>
        <end position="197"/>
    </location>
</feature>
<dbReference type="OrthoDB" id="5987761at2759"/>
<gene>
    <name evidence="2" type="ORF">PACLA_8A057533</name>
</gene>
<accession>A0A7D9M0L2</accession>
<protein>
    <submittedName>
        <fullName evidence="2">Uncharacterized protein</fullName>
    </submittedName>
</protein>
<evidence type="ECO:0000313" key="2">
    <source>
        <dbReference type="EMBL" id="CAB4041588.1"/>
    </source>
</evidence>
<sequence length="510" mass="59249">MSLEDYRKSKSKHWKSLVSKGTKKGKQSPQEVTIIISLYEWNDKEDKLKPKRGKRISLKVSPVDPYARILEKAATKWRDFYSDCFNEEEDYVLLLENGKEALFLSGGKEFFTLKRYRKEVGKEFSKIILYLCSRSDFDTSEESRSGFSPCLSTSTIKTGDTFNADGDPEYIWEESDRNDAKRFRQDQERNETSDESEIMNQIRNDEVLARELQRTDDIIAQEIQVELKTDSVIEDNNDNKNDSDPSNFHDISSLVKSLQGKIDRSGEFFLVVRRGLSRPGCGGLYYHLKPEKSGWVFSSRKKELKHSESSPDSQPNVTRLKRGESSPDCSRNLYPKECNFCKKYRVKKNGKLHFPITIATNMAAAQIKESAEAKDTKLFYEIRDIDLIAKEFKYHDFCYREFARKVANANTKQFEDNDAKDTRYRSKLKNRIVTKFPDQLLFLTIDALQVVISREGTNKNTLLKNREEVIKQAAEYLREDIREYARDSPELQWPPYIEELAAETRPVPSS</sequence>
<organism evidence="2 3">
    <name type="scientific">Paramuricea clavata</name>
    <name type="common">Red gorgonian</name>
    <name type="synonym">Violescent sea-whip</name>
    <dbReference type="NCBI Taxonomy" id="317549"/>
    <lineage>
        <taxon>Eukaryota</taxon>
        <taxon>Metazoa</taxon>
        <taxon>Cnidaria</taxon>
        <taxon>Anthozoa</taxon>
        <taxon>Octocorallia</taxon>
        <taxon>Malacalcyonacea</taxon>
        <taxon>Plexauridae</taxon>
        <taxon>Paramuricea</taxon>
    </lineage>
</organism>
<feature type="non-terminal residue" evidence="2">
    <location>
        <position position="1"/>
    </location>
</feature>
<reference evidence="2" key="1">
    <citation type="submission" date="2020-04" db="EMBL/GenBank/DDBJ databases">
        <authorList>
            <person name="Alioto T."/>
            <person name="Alioto T."/>
            <person name="Gomez Garrido J."/>
        </authorList>
    </citation>
    <scope>NUCLEOTIDE SEQUENCE</scope>
    <source>
        <strain evidence="2">A484AB</strain>
    </source>
</reference>